<gene>
    <name evidence="1" type="ORF">IAB63_06430</name>
</gene>
<dbReference type="Pfam" id="PF04199">
    <property type="entry name" value="Cyclase"/>
    <property type="match status" value="1"/>
</dbReference>
<comment type="caution">
    <text evidence="1">The sequence shown here is derived from an EMBL/GenBank/DDBJ whole genome shotgun (WGS) entry which is preliminary data.</text>
</comment>
<dbReference type="InterPro" id="IPR007325">
    <property type="entry name" value="KFase/CYL"/>
</dbReference>
<proteinExistence type="predicted"/>
<dbReference type="GO" id="GO:0019441">
    <property type="term" value="P:L-tryptophan catabolic process to kynurenine"/>
    <property type="evidence" value="ECO:0007669"/>
    <property type="project" value="InterPro"/>
</dbReference>
<dbReference type="PANTHER" id="PTHR31118:SF32">
    <property type="entry name" value="KYNURENINE FORMAMIDASE"/>
    <property type="match status" value="1"/>
</dbReference>
<evidence type="ECO:0000313" key="2">
    <source>
        <dbReference type="Proteomes" id="UP000824164"/>
    </source>
</evidence>
<dbReference type="GO" id="GO:0004061">
    <property type="term" value="F:arylformamidase activity"/>
    <property type="evidence" value="ECO:0007669"/>
    <property type="project" value="InterPro"/>
</dbReference>
<sequence length="225" mass="25207">MYKLLSHTLNTRDRAFPGAPTLKLFPFEEIGKDGLAYNTFRVEVFNHFGTHMDGPNHFNPTGKQLWQMPLETFISESPLLLDIPKGEGEMVKPEDLEPYSEKISRADMLFIRSGFEKMRTEDNACYANRGPCVSADAAKLIVEKWQNLKAIAMDWISLASPLHPEEGTKAHQQLLGFYGNDPVLIIEDVSLAGIKAEKLEKVFVLPIFVEGIDSAPVTILAELSE</sequence>
<protein>
    <submittedName>
        <fullName evidence="1">Cyclase family protein</fullName>
    </submittedName>
</protein>
<organism evidence="1 2">
    <name type="scientific">Candidatus Onthocola gallistercoris</name>
    <dbReference type="NCBI Taxonomy" id="2840876"/>
    <lineage>
        <taxon>Bacteria</taxon>
        <taxon>Bacillati</taxon>
        <taxon>Bacillota</taxon>
        <taxon>Bacilli</taxon>
        <taxon>Candidatus Onthocola</taxon>
    </lineage>
</organism>
<name>A0A9D1HH59_9FIRM</name>
<dbReference type="Gene3D" id="3.50.30.50">
    <property type="entry name" value="Putative cyclase"/>
    <property type="match status" value="1"/>
</dbReference>
<dbReference type="Proteomes" id="UP000824164">
    <property type="component" value="Unassembled WGS sequence"/>
</dbReference>
<dbReference type="AlphaFoldDB" id="A0A9D1HH59"/>
<reference evidence="1" key="2">
    <citation type="journal article" date="2021" name="PeerJ">
        <title>Extensive microbial diversity within the chicken gut microbiome revealed by metagenomics and culture.</title>
        <authorList>
            <person name="Gilroy R."/>
            <person name="Ravi A."/>
            <person name="Getino M."/>
            <person name="Pursley I."/>
            <person name="Horton D.L."/>
            <person name="Alikhan N.F."/>
            <person name="Baker D."/>
            <person name="Gharbi K."/>
            <person name="Hall N."/>
            <person name="Watson M."/>
            <person name="Adriaenssens E.M."/>
            <person name="Foster-Nyarko E."/>
            <person name="Jarju S."/>
            <person name="Secka A."/>
            <person name="Antonio M."/>
            <person name="Oren A."/>
            <person name="Chaudhuri R.R."/>
            <person name="La Ragione R."/>
            <person name="Hildebrand F."/>
            <person name="Pallen M.J."/>
        </authorList>
    </citation>
    <scope>NUCLEOTIDE SEQUENCE</scope>
    <source>
        <strain evidence="1">CHK187-14744</strain>
    </source>
</reference>
<reference evidence="1" key="1">
    <citation type="submission" date="2020-10" db="EMBL/GenBank/DDBJ databases">
        <authorList>
            <person name="Gilroy R."/>
        </authorList>
    </citation>
    <scope>NUCLEOTIDE SEQUENCE</scope>
    <source>
        <strain evidence="1">CHK187-14744</strain>
    </source>
</reference>
<dbReference type="EMBL" id="DVLT01000042">
    <property type="protein sequence ID" value="HIU02874.1"/>
    <property type="molecule type" value="Genomic_DNA"/>
</dbReference>
<dbReference type="PANTHER" id="PTHR31118">
    <property type="entry name" value="CYCLASE-LIKE PROTEIN 2"/>
    <property type="match status" value="1"/>
</dbReference>
<accession>A0A9D1HH59</accession>
<dbReference type="SUPFAM" id="SSF102198">
    <property type="entry name" value="Putative cyclase"/>
    <property type="match status" value="1"/>
</dbReference>
<dbReference type="InterPro" id="IPR037175">
    <property type="entry name" value="KFase_sf"/>
</dbReference>
<evidence type="ECO:0000313" key="1">
    <source>
        <dbReference type="EMBL" id="HIU02874.1"/>
    </source>
</evidence>